<dbReference type="AlphaFoldDB" id="B2DCR7"/>
<proteinExistence type="evidence at transcript level"/>
<dbReference type="InterPro" id="IPR051665">
    <property type="entry name" value="Adrenomedullin-reg_peptide"/>
</dbReference>
<keyword evidence="3" id="KW-0964">Secreted</keyword>
<evidence type="ECO:0000256" key="3">
    <source>
        <dbReference type="ARBA" id="ARBA00022525"/>
    </source>
</evidence>
<dbReference type="EMBL" id="AB363988">
    <property type="protein sequence ID" value="BAG24411.1"/>
    <property type="molecule type" value="mRNA"/>
</dbReference>
<evidence type="ECO:0000256" key="6">
    <source>
        <dbReference type="PIRSR" id="PIRSR621116-50"/>
    </source>
</evidence>
<keyword evidence="4 8" id="KW-0732">Signal</keyword>
<comment type="similarity">
    <text evidence="2">Belongs to the adrenomedullin family.</text>
</comment>
<protein>
    <submittedName>
        <fullName evidence="9">Adrenomedullin 5</fullName>
    </submittedName>
</protein>
<evidence type="ECO:0000256" key="5">
    <source>
        <dbReference type="ARBA" id="ARBA00023157"/>
    </source>
</evidence>
<evidence type="ECO:0000256" key="4">
    <source>
        <dbReference type="ARBA" id="ARBA00022729"/>
    </source>
</evidence>
<keyword evidence="5 6" id="KW-1015">Disulfide bond</keyword>
<evidence type="ECO:0000313" key="9">
    <source>
        <dbReference type="EMBL" id="BAG24411.1"/>
    </source>
</evidence>
<dbReference type="GO" id="GO:0005576">
    <property type="term" value="C:extracellular region"/>
    <property type="evidence" value="ECO:0007669"/>
    <property type="project" value="UniProtKB-SubCell"/>
</dbReference>
<dbReference type="InterPro" id="IPR021116">
    <property type="entry name" value="Calcitonin/adrenomedullin"/>
</dbReference>
<dbReference type="GO" id="GO:0005179">
    <property type="term" value="F:hormone activity"/>
    <property type="evidence" value="ECO:0007669"/>
    <property type="project" value="InterPro"/>
</dbReference>
<dbReference type="GO" id="GO:0003073">
    <property type="term" value="P:regulation of systemic arterial blood pressure"/>
    <property type="evidence" value="ECO:0007669"/>
    <property type="project" value="TreeGrafter"/>
</dbReference>
<reference evidence="9" key="1">
    <citation type="journal article" date="2008" name="Am. J. Physiol. Regul. Integr. Comp. Physiol.">
        <title>Potent cardiovascular actions of homologous adrenomedullins in eels.</title>
        <authorList>
            <person name="Nobata S."/>
            <person name="Ogoshi M."/>
            <person name="Takei Y."/>
        </authorList>
    </citation>
    <scope>NUCLEOTIDE SEQUENCE</scope>
</reference>
<name>B2DCR7_ANGJA</name>
<evidence type="ECO:0000256" key="1">
    <source>
        <dbReference type="ARBA" id="ARBA00004613"/>
    </source>
</evidence>
<organism evidence="9">
    <name type="scientific">Anguilla japonica</name>
    <name type="common">Japanese eel</name>
    <dbReference type="NCBI Taxonomy" id="7937"/>
    <lineage>
        <taxon>Eukaryota</taxon>
        <taxon>Metazoa</taxon>
        <taxon>Chordata</taxon>
        <taxon>Craniata</taxon>
        <taxon>Vertebrata</taxon>
        <taxon>Euteleostomi</taxon>
        <taxon>Actinopterygii</taxon>
        <taxon>Neopterygii</taxon>
        <taxon>Teleostei</taxon>
        <taxon>Anguilliformes</taxon>
        <taxon>Anguillidae</taxon>
        <taxon>Anguilla</taxon>
    </lineage>
</organism>
<feature type="signal peptide" evidence="8">
    <location>
        <begin position="1"/>
        <end position="19"/>
    </location>
</feature>
<evidence type="ECO:0000256" key="8">
    <source>
        <dbReference type="SAM" id="SignalP"/>
    </source>
</evidence>
<evidence type="ECO:0000256" key="7">
    <source>
        <dbReference type="SAM" id="MobiDB-lite"/>
    </source>
</evidence>
<feature type="chain" id="PRO_5002777082" evidence="8">
    <location>
        <begin position="20"/>
        <end position="124"/>
    </location>
</feature>
<dbReference type="Pfam" id="PF00214">
    <property type="entry name" value="Calc_CGRP_IAPP"/>
    <property type="match status" value="1"/>
</dbReference>
<comment type="subcellular location">
    <subcellularLocation>
        <location evidence="1">Secreted</location>
    </subcellularLocation>
</comment>
<feature type="disulfide bond" evidence="6">
    <location>
        <begin position="87"/>
        <end position="92"/>
    </location>
</feature>
<evidence type="ECO:0000256" key="2">
    <source>
        <dbReference type="ARBA" id="ARBA00010575"/>
    </source>
</evidence>
<sequence>MKFFHQLILLLVTLSGTKATPLRPKLHRPLQPIISTLERGVPSLKVENLEAPQPEHILGLMVLHNSLGQTDSTEPRVRPRRAPSRGCQLGTCQLHNLANTLYRIGQTNGKDESKKANDPQGYGR</sequence>
<gene>
    <name evidence="9" type="primary">AM5</name>
</gene>
<feature type="region of interest" description="Disordered" evidence="7">
    <location>
        <begin position="104"/>
        <end position="124"/>
    </location>
</feature>
<accession>B2DCR7</accession>
<dbReference type="GO" id="GO:0010460">
    <property type="term" value="P:positive regulation of heart rate"/>
    <property type="evidence" value="ECO:0007669"/>
    <property type="project" value="TreeGrafter"/>
</dbReference>
<dbReference type="PANTHER" id="PTHR23414">
    <property type="entry name" value="ADRENOMEDULLIN, ADM"/>
    <property type="match status" value="1"/>
</dbReference>
<dbReference type="GO" id="GO:0007189">
    <property type="term" value="P:adenylate cyclase-activating G protein-coupled receptor signaling pathway"/>
    <property type="evidence" value="ECO:0007669"/>
    <property type="project" value="TreeGrafter"/>
</dbReference>
<dbReference type="PANTHER" id="PTHR23414:SF6">
    <property type="entry name" value="ADRENOMEDULLIN-5-LIKE PROTEIN-RELATED"/>
    <property type="match status" value="1"/>
</dbReference>